<organism evidence="2 3">
    <name type="scientific">Kineosporia mesophila</name>
    <dbReference type="NCBI Taxonomy" id="566012"/>
    <lineage>
        <taxon>Bacteria</taxon>
        <taxon>Bacillati</taxon>
        <taxon>Actinomycetota</taxon>
        <taxon>Actinomycetes</taxon>
        <taxon>Kineosporiales</taxon>
        <taxon>Kineosporiaceae</taxon>
        <taxon>Kineosporia</taxon>
    </lineage>
</organism>
<dbReference type="RefSeq" id="WP_231489450.1">
    <property type="nucleotide sequence ID" value="NZ_BAAAZO010000001.1"/>
</dbReference>
<sequence length="221" mass="23347">MFTHRRSRLTPRRITLFAVPIALLVASGLFLGRSVATASPATTASSSSTSSASTSSSVTAAATAAATKKAKRQLKLENKVIAYTNKSRKKAGCKAVKKSKALTKAARKHSKLEARNQAQGHQFPGEDDLGTRITKAGYKGWTGAGENAAGGAGGVWFVNAHDVMYGGTYTKKGVGYTSSGWMQDKAHKDNIINCSFTSIGVGAVIDSKGAIWWTQDFATKK</sequence>
<name>A0ABP6YZI8_9ACTN</name>
<keyword evidence="3" id="KW-1185">Reference proteome</keyword>
<evidence type="ECO:0000259" key="1">
    <source>
        <dbReference type="Pfam" id="PF00188"/>
    </source>
</evidence>
<dbReference type="Gene3D" id="3.40.33.10">
    <property type="entry name" value="CAP"/>
    <property type="match status" value="1"/>
</dbReference>
<comment type="caution">
    <text evidence="2">The sequence shown here is derived from an EMBL/GenBank/DDBJ whole genome shotgun (WGS) entry which is preliminary data.</text>
</comment>
<dbReference type="Pfam" id="PF00188">
    <property type="entry name" value="CAP"/>
    <property type="match status" value="1"/>
</dbReference>
<dbReference type="SUPFAM" id="SSF55797">
    <property type="entry name" value="PR-1-like"/>
    <property type="match status" value="1"/>
</dbReference>
<evidence type="ECO:0000313" key="3">
    <source>
        <dbReference type="Proteomes" id="UP001501074"/>
    </source>
</evidence>
<dbReference type="Proteomes" id="UP001501074">
    <property type="component" value="Unassembled WGS sequence"/>
</dbReference>
<dbReference type="InterPro" id="IPR035940">
    <property type="entry name" value="CAP_sf"/>
</dbReference>
<feature type="domain" description="SCP" evidence="1">
    <location>
        <begin position="82"/>
        <end position="217"/>
    </location>
</feature>
<dbReference type="InterPro" id="IPR014044">
    <property type="entry name" value="CAP_dom"/>
</dbReference>
<dbReference type="CDD" id="cd05379">
    <property type="entry name" value="CAP_bacterial"/>
    <property type="match status" value="1"/>
</dbReference>
<gene>
    <name evidence="2" type="ORF">GCM10022223_05520</name>
</gene>
<protein>
    <recommendedName>
        <fullName evidence="1">SCP domain-containing protein</fullName>
    </recommendedName>
</protein>
<dbReference type="EMBL" id="BAAAZO010000001">
    <property type="protein sequence ID" value="GAA3593512.1"/>
    <property type="molecule type" value="Genomic_DNA"/>
</dbReference>
<dbReference type="PANTHER" id="PTHR31157">
    <property type="entry name" value="SCP DOMAIN-CONTAINING PROTEIN"/>
    <property type="match status" value="1"/>
</dbReference>
<dbReference type="PANTHER" id="PTHR31157:SF1">
    <property type="entry name" value="SCP DOMAIN-CONTAINING PROTEIN"/>
    <property type="match status" value="1"/>
</dbReference>
<reference evidence="3" key="1">
    <citation type="journal article" date="2019" name="Int. J. Syst. Evol. Microbiol.">
        <title>The Global Catalogue of Microorganisms (GCM) 10K type strain sequencing project: providing services to taxonomists for standard genome sequencing and annotation.</title>
        <authorList>
            <consortium name="The Broad Institute Genomics Platform"/>
            <consortium name="The Broad Institute Genome Sequencing Center for Infectious Disease"/>
            <person name="Wu L."/>
            <person name="Ma J."/>
        </authorList>
    </citation>
    <scope>NUCLEOTIDE SEQUENCE [LARGE SCALE GENOMIC DNA]</scope>
    <source>
        <strain evidence="3">JCM 16902</strain>
    </source>
</reference>
<evidence type="ECO:0000313" key="2">
    <source>
        <dbReference type="EMBL" id="GAA3593512.1"/>
    </source>
</evidence>
<proteinExistence type="predicted"/>
<accession>A0ABP6YZI8</accession>